<evidence type="ECO:0000256" key="1">
    <source>
        <dbReference type="ARBA" id="ARBA00005298"/>
    </source>
</evidence>
<feature type="domain" description="Arrestin C-terminal-like" evidence="3">
    <location>
        <begin position="274"/>
        <end position="411"/>
    </location>
</feature>
<evidence type="ECO:0000256" key="2">
    <source>
        <dbReference type="SAM" id="MobiDB-lite"/>
    </source>
</evidence>
<evidence type="ECO:0000313" key="5">
    <source>
        <dbReference type="WBParaSite" id="ALUE_0000779901-mRNA-1"/>
    </source>
</evidence>
<dbReference type="InterPro" id="IPR011022">
    <property type="entry name" value="Arrestin_C-like"/>
</dbReference>
<name>A0A9J2PEL3_ASCLU</name>
<dbReference type="PANTHER" id="PTHR11188">
    <property type="entry name" value="ARRESTIN DOMAIN CONTAINING PROTEIN"/>
    <property type="match status" value="1"/>
</dbReference>
<dbReference type="WBParaSite" id="ALUE_0000779901-mRNA-1">
    <property type="protein sequence ID" value="ALUE_0000779901-mRNA-1"/>
    <property type="gene ID" value="ALUE_0000779901"/>
</dbReference>
<accession>A0A9J2PEL3</accession>
<protein>
    <submittedName>
        <fullName evidence="5">Arrestin C-terminal-like domain-containing protein</fullName>
    </submittedName>
</protein>
<dbReference type="InterPro" id="IPR011021">
    <property type="entry name" value="Arrestin-like_N"/>
</dbReference>
<evidence type="ECO:0000259" key="3">
    <source>
        <dbReference type="SMART" id="SM01017"/>
    </source>
</evidence>
<dbReference type="Pfam" id="PF02752">
    <property type="entry name" value="Arrestin_C"/>
    <property type="match status" value="1"/>
</dbReference>
<dbReference type="InterPro" id="IPR014752">
    <property type="entry name" value="Arrestin-like_C"/>
</dbReference>
<dbReference type="PANTHER" id="PTHR11188:SF51">
    <property type="entry name" value="ARRESTIN DOMAIN-CONTAINING PROTEIN 15"/>
    <property type="match status" value="1"/>
</dbReference>
<dbReference type="Proteomes" id="UP000036681">
    <property type="component" value="Unplaced"/>
</dbReference>
<dbReference type="InterPro" id="IPR050357">
    <property type="entry name" value="Arrestin_domain-protein"/>
</dbReference>
<dbReference type="SUPFAM" id="SSF81296">
    <property type="entry name" value="E set domains"/>
    <property type="match status" value="2"/>
</dbReference>
<sequence>MKAASGGRLLKVRPSTPPIATNPRLMGTPASPLISRVSLINSYFRSNEFPFLRQTNIDSPRFPITSCLELEMPTVAINVVLQEPRVLAGDEFFAKVLLDSADPDTIVGEFYADIEGVGKTGWVNIHTDKIYEAEREYLKAHIPLMPSGASLPVGRHQFPLRIFVPETAPSSYESQFGTNRYTIKVVLKTNSEQSTCSEVFPFIVVARSFFDDIPQNVMKNVEFKDEVDFTCCSLPFGTVSIKIALPRTGYKIGENVMKNVEFKDEVDFTCCSLPFGTVSIKIALPRTGYKIGEVVTCSVMVYNRTRKALKDCSLQVVLKTQFEAMSRYEHVNEKKLTEQVIETAALGNIKSRTDVQFDNCLLKIPESVPPTQYYNKHSPDPNIIALTYTLRFIALPGIEMEIPLVVTAKGYRDGHKCCLEQSYEVDRRVYMC</sequence>
<dbReference type="InterPro" id="IPR014756">
    <property type="entry name" value="Ig_E-set"/>
</dbReference>
<dbReference type="AlphaFoldDB" id="A0A9J2PEL3"/>
<dbReference type="GO" id="GO:0005737">
    <property type="term" value="C:cytoplasm"/>
    <property type="evidence" value="ECO:0007669"/>
    <property type="project" value="TreeGrafter"/>
</dbReference>
<dbReference type="GO" id="GO:0015031">
    <property type="term" value="P:protein transport"/>
    <property type="evidence" value="ECO:0007669"/>
    <property type="project" value="TreeGrafter"/>
</dbReference>
<keyword evidence="4" id="KW-1185">Reference proteome</keyword>
<reference evidence="5" key="1">
    <citation type="submission" date="2023-03" db="UniProtKB">
        <authorList>
            <consortium name="WormBaseParasite"/>
        </authorList>
    </citation>
    <scope>IDENTIFICATION</scope>
</reference>
<comment type="similarity">
    <text evidence="1">Belongs to the arrestin family.</text>
</comment>
<proteinExistence type="inferred from homology"/>
<dbReference type="Pfam" id="PF00339">
    <property type="entry name" value="Arrestin_N"/>
    <property type="match status" value="1"/>
</dbReference>
<evidence type="ECO:0000313" key="4">
    <source>
        <dbReference type="Proteomes" id="UP000036681"/>
    </source>
</evidence>
<feature type="region of interest" description="Disordered" evidence="2">
    <location>
        <begin position="1"/>
        <end position="24"/>
    </location>
</feature>
<dbReference type="SMART" id="SM01017">
    <property type="entry name" value="Arrestin_C"/>
    <property type="match status" value="1"/>
</dbReference>
<dbReference type="Gene3D" id="2.60.40.640">
    <property type="match status" value="2"/>
</dbReference>
<organism evidence="4 5">
    <name type="scientific">Ascaris lumbricoides</name>
    <name type="common">Giant roundworm</name>
    <dbReference type="NCBI Taxonomy" id="6252"/>
    <lineage>
        <taxon>Eukaryota</taxon>
        <taxon>Metazoa</taxon>
        <taxon>Ecdysozoa</taxon>
        <taxon>Nematoda</taxon>
        <taxon>Chromadorea</taxon>
        <taxon>Rhabditida</taxon>
        <taxon>Spirurina</taxon>
        <taxon>Ascaridomorpha</taxon>
        <taxon>Ascaridoidea</taxon>
        <taxon>Ascarididae</taxon>
        <taxon>Ascaris</taxon>
    </lineage>
</organism>